<evidence type="ECO:0000256" key="6">
    <source>
        <dbReference type="ARBA" id="ARBA00023163"/>
    </source>
</evidence>
<evidence type="ECO:0000256" key="9">
    <source>
        <dbReference type="ARBA" id="ARBA00025283"/>
    </source>
</evidence>
<protein>
    <recommendedName>
        <fullName evidence="10">Auxin-responsive protein</fullName>
    </recommendedName>
</protein>
<dbReference type="Proteomes" id="UP000583929">
    <property type="component" value="Unassembled WGS sequence"/>
</dbReference>
<comment type="function">
    <text evidence="9">Aux/IAA proteins are short-lived transcriptional factors that function as repressors of early auxin response genes at low auxin concentrations. Repression is thought to result from the interaction with auxin response factors (ARFs), proteins that bind to the auxin-responsive promoter element (AuxRE). Formation of heterodimers with ARF proteins may alter their ability to modulate early auxin response genes expression.</text>
</comment>
<evidence type="ECO:0000256" key="8">
    <source>
        <dbReference type="ARBA" id="ARBA00023294"/>
    </source>
</evidence>
<sequence>MEGNSRREENCPQLLDLIPQNREWFMNKEKEKRSHGTSDEKKLELRLGPPGQDWPLKDNRERDESLLSLGYFIQNTNTIINNNNKSSGNHNQNHKFTSSEKGGVGNVLSSSPWPSSTPSSSGYQGKAPTSFLPSLPVIAKEASQPCCPKTVVELQKAEKKAFSPATIPANTAVTNSSQKRTAPAPVVGWPPIRSFRKNLASNSSSSKPTTESQNPDQNKKIHGAKPVETPGKGLFVKINMDGVPIGRKVDLKAYDSYNKLSAAVDELFRGLLAAQRDSSTAGGIQNNQDEGKAITGLLDGSGEYTLVYEDNEGDRMLVGDVPWHMFVSTVKRLRVLKSSELSALSLVNNKQDQMRVDSSLK</sequence>
<dbReference type="EMBL" id="JAATIQ010000029">
    <property type="protein sequence ID" value="KAF4398072.1"/>
    <property type="molecule type" value="Genomic_DNA"/>
</dbReference>
<proteinExistence type="inferred from homology"/>
<feature type="compositionally biased region" description="Polar residues" evidence="11">
    <location>
        <begin position="207"/>
        <end position="216"/>
    </location>
</feature>
<keyword evidence="6 10" id="KW-0804">Transcription</keyword>
<comment type="caution">
    <text evidence="13">The sequence shown here is derived from an EMBL/GenBank/DDBJ whole genome shotgun (WGS) entry which is preliminary data.</text>
</comment>
<comment type="subcellular location">
    <subcellularLocation>
        <location evidence="1 10">Nucleus</location>
    </subcellularLocation>
</comment>
<accession>A0A7J6HS13</accession>
<evidence type="ECO:0000259" key="12">
    <source>
        <dbReference type="PROSITE" id="PS51745"/>
    </source>
</evidence>
<dbReference type="PANTHER" id="PTHR31734">
    <property type="entry name" value="AUXIN-RESPONSIVE PROTEIN IAA17"/>
    <property type="match status" value="1"/>
</dbReference>
<dbReference type="GO" id="GO:0005634">
    <property type="term" value="C:nucleus"/>
    <property type="evidence" value="ECO:0007669"/>
    <property type="project" value="UniProtKB-SubCell"/>
</dbReference>
<keyword evidence="8 10" id="KW-0927">Auxin signaling pathway</keyword>
<evidence type="ECO:0000313" key="13">
    <source>
        <dbReference type="EMBL" id="KAF4398072.1"/>
    </source>
</evidence>
<evidence type="ECO:0000256" key="10">
    <source>
        <dbReference type="RuleBase" id="RU004549"/>
    </source>
</evidence>
<feature type="region of interest" description="Disordered" evidence="11">
    <location>
        <begin position="82"/>
        <end position="126"/>
    </location>
</feature>
<evidence type="ECO:0000256" key="7">
    <source>
        <dbReference type="ARBA" id="ARBA00023242"/>
    </source>
</evidence>
<feature type="domain" description="PB1" evidence="12">
    <location>
        <begin position="233"/>
        <end position="338"/>
    </location>
</feature>
<dbReference type="FunFam" id="3.10.20.90:FF:000225">
    <property type="entry name" value="Auxin-responsive protein"/>
    <property type="match status" value="1"/>
</dbReference>
<evidence type="ECO:0000256" key="3">
    <source>
        <dbReference type="ARBA" id="ARBA00011726"/>
    </source>
</evidence>
<feature type="compositionally biased region" description="Low complexity" evidence="11">
    <location>
        <begin position="109"/>
        <end position="121"/>
    </location>
</feature>
<evidence type="ECO:0000256" key="11">
    <source>
        <dbReference type="SAM" id="MobiDB-lite"/>
    </source>
</evidence>
<dbReference type="InterPro" id="IPR053793">
    <property type="entry name" value="PB1-like"/>
</dbReference>
<gene>
    <name evidence="13" type="ORF">G4B88_019793</name>
</gene>
<organism evidence="13 14">
    <name type="scientific">Cannabis sativa</name>
    <name type="common">Hemp</name>
    <name type="synonym">Marijuana</name>
    <dbReference type="NCBI Taxonomy" id="3483"/>
    <lineage>
        <taxon>Eukaryota</taxon>
        <taxon>Viridiplantae</taxon>
        <taxon>Streptophyta</taxon>
        <taxon>Embryophyta</taxon>
        <taxon>Tracheophyta</taxon>
        <taxon>Spermatophyta</taxon>
        <taxon>Magnoliopsida</taxon>
        <taxon>eudicotyledons</taxon>
        <taxon>Gunneridae</taxon>
        <taxon>Pentapetalae</taxon>
        <taxon>rosids</taxon>
        <taxon>fabids</taxon>
        <taxon>Rosales</taxon>
        <taxon>Cannabaceae</taxon>
        <taxon>Cannabis</taxon>
    </lineage>
</organism>
<dbReference type="InterPro" id="IPR003311">
    <property type="entry name" value="AUX_IAA"/>
</dbReference>
<evidence type="ECO:0000313" key="14">
    <source>
        <dbReference type="Proteomes" id="UP000583929"/>
    </source>
</evidence>
<feature type="region of interest" description="Disordered" evidence="11">
    <location>
        <begin position="197"/>
        <end position="228"/>
    </location>
</feature>
<evidence type="ECO:0000256" key="2">
    <source>
        <dbReference type="ARBA" id="ARBA00006728"/>
    </source>
</evidence>
<dbReference type="PANTHER" id="PTHR31734:SF2">
    <property type="entry name" value="AUXIN-RESPONSIVE PROTEIN IAA26"/>
    <property type="match status" value="1"/>
</dbReference>
<keyword evidence="5 10" id="KW-0805">Transcription regulation</keyword>
<dbReference type="GO" id="GO:0006355">
    <property type="term" value="P:regulation of DNA-templated transcription"/>
    <property type="evidence" value="ECO:0007669"/>
    <property type="project" value="InterPro"/>
</dbReference>
<comment type="similarity">
    <text evidence="2 10">Belongs to the Aux/IAA family.</text>
</comment>
<name>A0A7J6HS13_CANSA</name>
<dbReference type="Gene3D" id="3.10.20.90">
    <property type="entry name" value="Phosphatidylinositol 3-kinase Catalytic Subunit, Chain A, domain 1"/>
    <property type="match status" value="1"/>
</dbReference>
<feature type="region of interest" description="Disordered" evidence="11">
    <location>
        <begin position="173"/>
        <end position="192"/>
    </location>
</feature>
<evidence type="ECO:0000256" key="5">
    <source>
        <dbReference type="ARBA" id="ARBA00023015"/>
    </source>
</evidence>
<dbReference type="AlphaFoldDB" id="A0A7J6HS13"/>
<dbReference type="Pfam" id="PF02309">
    <property type="entry name" value="AUX_IAA"/>
    <property type="match status" value="1"/>
</dbReference>
<feature type="region of interest" description="Disordered" evidence="11">
    <location>
        <begin position="21"/>
        <end position="58"/>
    </location>
</feature>
<comment type="subunit">
    <text evidence="3 10">Homodimers and heterodimers.</text>
</comment>
<evidence type="ECO:0000256" key="1">
    <source>
        <dbReference type="ARBA" id="ARBA00004123"/>
    </source>
</evidence>
<feature type="compositionally biased region" description="Low complexity" evidence="11">
    <location>
        <begin position="82"/>
        <end position="95"/>
    </location>
</feature>
<dbReference type="SUPFAM" id="SSF54277">
    <property type="entry name" value="CAD &amp; PB1 domains"/>
    <property type="match status" value="1"/>
</dbReference>
<reference evidence="13 14" key="1">
    <citation type="journal article" date="2020" name="bioRxiv">
        <title>Sequence and annotation of 42 cannabis genomes reveals extensive copy number variation in cannabinoid synthesis and pathogen resistance genes.</title>
        <authorList>
            <person name="Mckernan K.J."/>
            <person name="Helbert Y."/>
            <person name="Kane L.T."/>
            <person name="Ebling H."/>
            <person name="Zhang L."/>
            <person name="Liu B."/>
            <person name="Eaton Z."/>
            <person name="Mclaughlin S."/>
            <person name="Kingan S."/>
            <person name="Baybayan P."/>
            <person name="Concepcion G."/>
            <person name="Jordan M."/>
            <person name="Riva A."/>
            <person name="Barbazuk W."/>
            <person name="Harkins T."/>
        </authorList>
    </citation>
    <scope>NUCLEOTIDE SEQUENCE [LARGE SCALE GENOMIC DNA]</scope>
    <source>
        <strain evidence="14">cv. Jamaican Lion 4</strain>
        <tissue evidence="13">Leaf</tissue>
    </source>
</reference>
<evidence type="ECO:0000256" key="4">
    <source>
        <dbReference type="ARBA" id="ARBA00022491"/>
    </source>
</evidence>
<keyword evidence="7 10" id="KW-0539">Nucleus</keyword>
<keyword evidence="14" id="KW-1185">Reference proteome</keyword>
<dbReference type="GO" id="GO:0009734">
    <property type="term" value="P:auxin-activated signaling pathway"/>
    <property type="evidence" value="ECO:0007669"/>
    <property type="project" value="UniProtKB-UniRule"/>
</dbReference>
<keyword evidence="4 10" id="KW-0678">Repressor</keyword>
<dbReference type="PROSITE" id="PS51745">
    <property type="entry name" value="PB1"/>
    <property type="match status" value="1"/>
</dbReference>
<dbReference type="InterPro" id="IPR033389">
    <property type="entry name" value="AUX/IAA_dom"/>
</dbReference>
<feature type="compositionally biased region" description="Basic and acidic residues" evidence="11">
    <location>
        <begin position="25"/>
        <end position="45"/>
    </location>
</feature>